<dbReference type="PANTHER" id="PTHR43156:SF2">
    <property type="entry name" value="STAGE II SPORULATION PROTEIN E"/>
    <property type="match status" value="1"/>
</dbReference>
<sequence>MVDRGASALSLPDDWPAHPDPILALNRMGSFDWDLDTGLFHMDAQAHEVFDLRPDEYDGYPTSLAIRVPTAEGHRLDALVSQAIKDGSENYGTYFRLRCRDGALRWTHTQGYIRRDETGRPRRIVGIVRDATQELGELESRREQAAQDEARRRQTNVVQLTTAALAHARTVDDVIDVLKDTHGLTHLGAASLVFGLVEAGRIRLIAEGPEGSFVPGTRVTRIDEPYPMSEVVRTLSPRFIETPEEFAERYPVLWPHITDLDITAAAYLPLIAEARPIGAMGLLYNDRHGFSSEDRNVLIALGSSIAQSLQRAMFYEQEKDLATGLQQAMLPRSIPSVPGADVAVRYRSGSLGRDIGGDWYDLIPLPGGTPSGGGRVGAVIGDVQGHDTHAAAVMGQLRIVLRAYAAEGHTPAAVMARASVFLHELDTDRFATCLYAEADLATGVVQVVRAGHIDPLIRRPDGSCRRIPVAGGLPLGLSAEFGALDYPVATLELDPGHTLLLCTDGLVEQPGADLDDGMRTLVALIETGPHDVRDLADRLIDVAAERGGDDDVALLLLRRRGLDAPRSGGRLQQHVAPGDPEALIEARHMIRAAVGAWGARERCDEVELVADELITNALMHTEGSAIVTLRVLTGGDRRLRVEVEDASSALPRRREAGESGVSGRGLLLVDLLADVWGVEARGGGKCVWCEFVVGKRS</sequence>
<dbReference type="SUPFAM" id="SSF81606">
    <property type="entry name" value="PP2C-like"/>
    <property type="match status" value="1"/>
</dbReference>
<keyword evidence="8" id="KW-0067">ATP-binding</keyword>
<dbReference type="InterPro" id="IPR013655">
    <property type="entry name" value="PAS_fold_3"/>
</dbReference>
<dbReference type="Gene3D" id="3.30.450.20">
    <property type="entry name" value="PAS domain"/>
    <property type="match status" value="1"/>
</dbReference>
<dbReference type="CDD" id="cd00130">
    <property type="entry name" value="PAS"/>
    <property type="match status" value="1"/>
</dbReference>
<evidence type="ECO:0000313" key="18">
    <source>
        <dbReference type="Proteomes" id="UP000092598"/>
    </source>
</evidence>
<dbReference type="InterPro" id="IPR029016">
    <property type="entry name" value="GAF-like_dom_sf"/>
</dbReference>
<accession>A0A1B1MM23</accession>
<dbReference type="KEGG" id="sls:SLINC_7369"/>
<dbReference type="Pfam" id="PF08447">
    <property type="entry name" value="PAS_3"/>
    <property type="match status" value="1"/>
</dbReference>
<evidence type="ECO:0000256" key="7">
    <source>
        <dbReference type="ARBA" id="ARBA00022801"/>
    </source>
</evidence>
<keyword evidence="6" id="KW-0418">Kinase</keyword>
<dbReference type="OrthoDB" id="118142at2"/>
<proteinExistence type="predicted"/>
<evidence type="ECO:0000256" key="13">
    <source>
        <dbReference type="ARBA" id="ARBA00056274"/>
    </source>
</evidence>
<dbReference type="InterPro" id="IPR001932">
    <property type="entry name" value="PPM-type_phosphatase-like_dom"/>
</dbReference>
<evidence type="ECO:0000259" key="16">
    <source>
        <dbReference type="PROSITE" id="PS50113"/>
    </source>
</evidence>
<dbReference type="GO" id="GO:0005524">
    <property type="term" value="F:ATP binding"/>
    <property type="evidence" value="ECO:0007669"/>
    <property type="project" value="UniProtKB-KW"/>
</dbReference>
<evidence type="ECO:0000256" key="10">
    <source>
        <dbReference type="ARBA" id="ARBA00022912"/>
    </source>
</evidence>
<dbReference type="Pfam" id="PF13581">
    <property type="entry name" value="HATPase_c_2"/>
    <property type="match status" value="1"/>
</dbReference>
<dbReference type="Gene3D" id="3.30.565.10">
    <property type="entry name" value="Histidine kinase-like ATPase, C-terminal domain"/>
    <property type="match status" value="1"/>
</dbReference>
<evidence type="ECO:0000256" key="4">
    <source>
        <dbReference type="ARBA" id="ARBA00022723"/>
    </source>
</evidence>
<dbReference type="GO" id="GO:0016301">
    <property type="term" value="F:kinase activity"/>
    <property type="evidence" value="ECO:0007669"/>
    <property type="project" value="UniProtKB-KW"/>
</dbReference>
<keyword evidence="9" id="KW-0460">Magnesium</keyword>
<dbReference type="EC" id="3.1.3.16" evidence="1"/>
<reference evidence="17 18" key="1">
    <citation type="submission" date="2016-07" db="EMBL/GenBank/DDBJ databases">
        <title>Enhancement of antibiotic productionsby engineered nitrateutilization in actinobacteria.</title>
        <authorList>
            <person name="Meng S.C."/>
        </authorList>
    </citation>
    <scope>NUCLEOTIDE SEQUENCE [LARGE SCALE GENOMIC DNA]</scope>
    <source>
        <strain evidence="17 18">NRRL 2936</strain>
    </source>
</reference>
<protein>
    <recommendedName>
        <fullName evidence="1">protein-serine/threonine phosphatase</fullName>
        <ecNumber evidence="1">3.1.3.16</ecNumber>
    </recommendedName>
    <alternativeName>
        <fullName evidence="15">Protein-serine/threonine phosphatase</fullName>
    </alternativeName>
    <alternativeName>
        <fullName evidence="14">Serine/threonine-protein kinase</fullName>
    </alternativeName>
</protein>
<dbReference type="Gene3D" id="3.60.40.10">
    <property type="entry name" value="PPM-type phosphatase domain"/>
    <property type="match status" value="1"/>
</dbReference>
<evidence type="ECO:0000256" key="1">
    <source>
        <dbReference type="ARBA" id="ARBA00013081"/>
    </source>
</evidence>
<comment type="catalytic activity">
    <reaction evidence="12">
        <text>O-phospho-L-seryl-[protein] + H2O = L-seryl-[protein] + phosphate</text>
        <dbReference type="Rhea" id="RHEA:20629"/>
        <dbReference type="Rhea" id="RHEA-COMP:9863"/>
        <dbReference type="Rhea" id="RHEA-COMP:11604"/>
        <dbReference type="ChEBI" id="CHEBI:15377"/>
        <dbReference type="ChEBI" id="CHEBI:29999"/>
        <dbReference type="ChEBI" id="CHEBI:43474"/>
        <dbReference type="ChEBI" id="CHEBI:83421"/>
        <dbReference type="EC" id="3.1.3.16"/>
    </reaction>
</comment>
<dbReference type="InterPro" id="IPR036890">
    <property type="entry name" value="HATPase_C_sf"/>
</dbReference>
<dbReference type="InterPro" id="IPR000014">
    <property type="entry name" value="PAS"/>
</dbReference>
<evidence type="ECO:0000256" key="6">
    <source>
        <dbReference type="ARBA" id="ARBA00022777"/>
    </source>
</evidence>
<dbReference type="SUPFAM" id="SSF55785">
    <property type="entry name" value="PYP-like sensor domain (PAS domain)"/>
    <property type="match status" value="1"/>
</dbReference>
<dbReference type="SMART" id="SM00331">
    <property type="entry name" value="PP2C_SIG"/>
    <property type="match status" value="1"/>
</dbReference>
<evidence type="ECO:0000256" key="9">
    <source>
        <dbReference type="ARBA" id="ARBA00022842"/>
    </source>
</evidence>
<keyword evidence="4" id="KW-0479">Metal-binding</keyword>
<gene>
    <name evidence="17" type="ORF">SLINC_7369</name>
</gene>
<dbReference type="GO" id="GO:0046872">
    <property type="term" value="F:metal ion binding"/>
    <property type="evidence" value="ECO:0007669"/>
    <property type="project" value="UniProtKB-KW"/>
</dbReference>
<dbReference type="GO" id="GO:0004722">
    <property type="term" value="F:protein serine/threonine phosphatase activity"/>
    <property type="evidence" value="ECO:0007669"/>
    <property type="project" value="UniProtKB-EC"/>
</dbReference>
<dbReference type="FunFam" id="3.60.40.10:FF:000005">
    <property type="entry name" value="Serine/threonine protein phosphatase"/>
    <property type="match status" value="1"/>
</dbReference>
<name>A0A1B1MM23_STRLN</name>
<keyword evidence="5" id="KW-0547">Nucleotide-binding</keyword>
<dbReference type="InterPro" id="IPR035965">
    <property type="entry name" value="PAS-like_dom_sf"/>
</dbReference>
<dbReference type="PANTHER" id="PTHR43156">
    <property type="entry name" value="STAGE II SPORULATION PROTEIN E-RELATED"/>
    <property type="match status" value="1"/>
</dbReference>
<evidence type="ECO:0000256" key="5">
    <source>
        <dbReference type="ARBA" id="ARBA00022741"/>
    </source>
</evidence>
<dbReference type="InterPro" id="IPR052016">
    <property type="entry name" value="Bact_Sigma-Reg"/>
</dbReference>
<dbReference type="InterPro" id="IPR000700">
    <property type="entry name" value="PAS-assoc_C"/>
</dbReference>
<evidence type="ECO:0000256" key="11">
    <source>
        <dbReference type="ARBA" id="ARBA00023211"/>
    </source>
</evidence>
<evidence type="ECO:0000256" key="3">
    <source>
        <dbReference type="ARBA" id="ARBA00022679"/>
    </source>
</evidence>
<keyword evidence="18" id="KW-1185">Reference proteome</keyword>
<evidence type="ECO:0000256" key="2">
    <source>
        <dbReference type="ARBA" id="ARBA00022553"/>
    </source>
</evidence>
<dbReference type="InterPro" id="IPR003594">
    <property type="entry name" value="HATPase_dom"/>
</dbReference>
<keyword evidence="7" id="KW-0378">Hydrolase</keyword>
<dbReference type="STRING" id="1915.SLINC_7369"/>
<dbReference type="InterPro" id="IPR003018">
    <property type="entry name" value="GAF"/>
</dbReference>
<keyword evidence="11" id="KW-0464">Manganese</keyword>
<dbReference type="AlphaFoldDB" id="A0A1B1MM23"/>
<dbReference type="SUPFAM" id="SSF55781">
    <property type="entry name" value="GAF domain-like"/>
    <property type="match status" value="1"/>
</dbReference>
<dbReference type="InterPro" id="IPR001610">
    <property type="entry name" value="PAC"/>
</dbReference>
<evidence type="ECO:0000313" key="17">
    <source>
        <dbReference type="EMBL" id="ANS69593.1"/>
    </source>
</evidence>
<comment type="function">
    <text evidence="13">Primarily acts as an independent SigF regulator that is sensitive to the osmosensory signal, mediating the cross talk of PknD with the SigF regulon. Possesses both phosphatase and kinase activities. The kinase domain functions as a classic anti-sigma factor-like kinase to phosphorylate the anti-anti-sigma factor domain at the canonical regulatory site, and the phosphatase domain antagonizes this activity.</text>
</comment>
<keyword evidence="10" id="KW-0904">Protein phosphatase</keyword>
<feature type="domain" description="PAC" evidence="16">
    <location>
        <begin position="91"/>
        <end position="143"/>
    </location>
</feature>
<dbReference type="PROSITE" id="PS50113">
    <property type="entry name" value="PAC"/>
    <property type="match status" value="1"/>
</dbReference>
<evidence type="ECO:0000256" key="8">
    <source>
        <dbReference type="ARBA" id="ARBA00022840"/>
    </source>
</evidence>
<evidence type="ECO:0000256" key="12">
    <source>
        <dbReference type="ARBA" id="ARBA00047761"/>
    </source>
</evidence>
<dbReference type="CDD" id="cd16936">
    <property type="entry name" value="HATPase_RsbW-like"/>
    <property type="match status" value="1"/>
</dbReference>
<dbReference type="Gene3D" id="3.30.450.40">
    <property type="match status" value="1"/>
</dbReference>
<dbReference type="SMART" id="SM00086">
    <property type="entry name" value="PAC"/>
    <property type="match status" value="1"/>
</dbReference>
<evidence type="ECO:0000256" key="14">
    <source>
        <dbReference type="ARBA" id="ARBA00075117"/>
    </source>
</evidence>
<dbReference type="EMBL" id="CP016438">
    <property type="protein sequence ID" value="ANS69593.1"/>
    <property type="molecule type" value="Genomic_DNA"/>
</dbReference>
<dbReference type="Pfam" id="PF13185">
    <property type="entry name" value="GAF_2"/>
    <property type="match status" value="1"/>
</dbReference>
<dbReference type="RefSeq" id="WP_067443139.1">
    <property type="nucleotide sequence ID" value="NZ_CP016438.1"/>
</dbReference>
<dbReference type="SUPFAM" id="SSF55874">
    <property type="entry name" value="ATPase domain of HSP90 chaperone/DNA topoisomerase II/histidine kinase"/>
    <property type="match status" value="1"/>
</dbReference>
<dbReference type="Proteomes" id="UP000092598">
    <property type="component" value="Chromosome"/>
</dbReference>
<dbReference type="Pfam" id="PF07228">
    <property type="entry name" value="SpoIIE"/>
    <property type="match status" value="1"/>
</dbReference>
<organism evidence="17 18">
    <name type="scientific">Streptomyces lincolnensis</name>
    <dbReference type="NCBI Taxonomy" id="1915"/>
    <lineage>
        <taxon>Bacteria</taxon>
        <taxon>Bacillati</taxon>
        <taxon>Actinomycetota</taxon>
        <taxon>Actinomycetes</taxon>
        <taxon>Kitasatosporales</taxon>
        <taxon>Streptomycetaceae</taxon>
        <taxon>Streptomyces</taxon>
    </lineage>
</organism>
<evidence type="ECO:0000256" key="15">
    <source>
        <dbReference type="ARBA" id="ARBA00081350"/>
    </source>
</evidence>
<keyword evidence="2" id="KW-0597">Phosphoprotein</keyword>
<dbReference type="InterPro" id="IPR036457">
    <property type="entry name" value="PPM-type-like_dom_sf"/>
</dbReference>
<dbReference type="PATRIC" id="fig|1915.4.peg.8108"/>
<keyword evidence="3" id="KW-0808">Transferase</keyword>